<organism evidence="1 2">
    <name type="scientific">Melanoplus sanguinipes entomopoxvirus</name>
    <name type="common">MsEPV</name>
    <dbReference type="NCBI Taxonomy" id="83191"/>
    <lineage>
        <taxon>Viruses</taxon>
        <taxon>Varidnaviria</taxon>
        <taxon>Bamfordvirae</taxon>
        <taxon>Nucleocytoviricota</taxon>
        <taxon>Pokkesviricetes</taxon>
        <taxon>Chitovirales</taxon>
        <taxon>Poxviridae</taxon>
        <taxon>Entomopoxvirinae</taxon>
        <taxon>Deltaentomopoxvirus</taxon>
        <taxon>Deltaentomopoxvirus msanguinipes</taxon>
    </lineage>
</organism>
<accession>Q9YW72</accession>
<reference evidence="1 2" key="1">
    <citation type="journal article" date="1999" name="J. Virol.">
        <title>The genome of Melanoplus sanguinipes entomopoxvirus.</title>
        <authorList>
            <person name="Afonso C.L."/>
            <person name="Tulman E.R."/>
            <person name="Lu Z."/>
            <person name="Oma E."/>
            <person name="Kutish G.F."/>
            <person name="Rock D.L."/>
        </authorList>
    </citation>
    <scope>NUCLEOTIDE SEQUENCE [LARGE SCALE GENOMIC DNA]</scope>
    <source>
        <strain evidence="1">Tucson</strain>
    </source>
</reference>
<name>Q9YW72_MSEPV</name>
<keyword evidence="2" id="KW-1185">Reference proteome</keyword>
<proteinExistence type="predicted"/>
<dbReference type="KEGG" id="vg:1449876"/>
<evidence type="ECO:0000313" key="1">
    <source>
        <dbReference type="EMBL" id="AAC97613.1"/>
    </source>
</evidence>
<gene>
    <name evidence="1" type="primary">MSV020</name>
</gene>
<sequence>MENYNVSHITNMFNLLKTPINYKRLEKYFIKNENFSKHQFKELFNFMQKYIYKIHNIKELYLFNDCIDTSNIKCEYIDYKHITTIIKLLEYPINYKSLEYYFIKNENFSKYQFKLLFTHMRKYILILNNINTLYSLKRNVKLEDIIKQKILKEHENLDNQTLQELKNIIDNPIYD</sequence>
<dbReference type="PIR" id="T28181">
    <property type="entry name" value="T28181"/>
</dbReference>
<dbReference type="Proteomes" id="UP000172353">
    <property type="component" value="Segment"/>
</dbReference>
<evidence type="ECO:0000313" key="2">
    <source>
        <dbReference type="Proteomes" id="UP000172353"/>
    </source>
</evidence>
<organismHost>
    <name type="scientific">Melanoplus sanguinipes</name>
    <name type="common">Migratory grasshopper</name>
    <dbReference type="NCBI Taxonomy" id="65742"/>
</organismHost>
<dbReference type="EMBL" id="AF063866">
    <property type="protein sequence ID" value="AAC97613.1"/>
    <property type="molecule type" value="Genomic_DNA"/>
</dbReference>
<dbReference type="RefSeq" id="NP_048091.1">
    <property type="nucleotide sequence ID" value="NC_001993.1"/>
</dbReference>
<protein>
    <submittedName>
        <fullName evidence="1">Uncharacterized protein</fullName>
    </submittedName>
</protein>
<dbReference type="GeneID" id="1449876"/>